<dbReference type="Pfam" id="PF18962">
    <property type="entry name" value="Por_Secre_tail"/>
    <property type="match status" value="1"/>
</dbReference>
<reference evidence="5 6" key="1">
    <citation type="submission" date="2020-02" db="EMBL/GenBank/DDBJ databases">
        <title>Complete genome sequence of Flavobacteriaceae bacterium.</title>
        <authorList>
            <person name="Kim S.-J."/>
            <person name="Kim Y.-S."/>
            <person name="Kim K.-H."/>
        </authorList>
    </citation>
    <scope>NUCLEOTIDE SEQUENCE [LARGE SCALE GENOMIC DNA]</scope>
    <source>
        <strain evidence="5 6">RR4-40</strain>
    </source>
</reference>
<evidence type="ECO:0000256" key="2">
    <source>
        <dbReference type="SAM" id="SignalP"/>
    </source>
</evidence>
<feature type="domain" description="Cleaved adhesin" evidence="3">
    <location>
        <begin position="39"/>
        <end position="201"/>
    </location>
</feature>
<evidence type="ECO:0000313" key="6">
    <source>
        <dbReference type="Proteomes" id="UP000505306"/>
    </source>
</evidence>
<dbReference type="InterPro" id="IPR011628">
    <property type="entry name" value="Cleaved_adhesin"/>
</dbReference>
<feature type="signal peptide" evidence="2">
    <location>
        <begin position="1"/>
        <end position="21"/>
    </location>
</feature>
<dbReference type="AlphaFoldDB" id="A0A6G6GP70"/>
<evidence type="ECO:0000259" key="3">
    <source>
        <dbReference type="Pfam" id="PF07675"/>
    </source>
</evidence>
<dbReference type="Proteomes" id="UP000505306">
    <property type="component" value="Chromosome"/>
</dbReference>
<keyword evidence="6" id="KW-1185">Reference proteome</keyword>
<dbReference type="Pfam" id="PF07675">
    <property type="entry name" value="Cleaved_Adhesin"/>
    <property type="match status" value="1"/>
</dbReference>
<evidence type="ECO:0000259" key="4">
    <source>
        <dbReference type="Pfam" id="PF18962"/>
    </source>
</evidence>
<sequence length="288" mass="30472">MKKITLLFAAALATVSMNAQATLFSDNFEAETVDAVTFSFWDSVDVDGDGEFWEVADIAAFAAVDAPNHPMMSLAADSDSWEGVAFSPDNFLISQPINITGATGLQIDYVVGSYQTSGAFIADKYDVLLVDSNDPIDIVAATPLYTATVGDDATCASGDGADSAAPVTVDASALDGSTGDYYLVFRHYDTVDENSVLIDDVFLTAASLSVEDQAFANFNYFVNNGELNLSAANTMESLTLYNVIGQQVVNQKLSGTNEVINISSLSAGIYVAQVTIDGTAKTFKIAKK</sequence>
<name>A0A6G6GP70_9FLAO</name>
<protein>
    <submittedName>
        <fullName evidence="5">T9SS type A sorting domain-containing protein</fullName>
    </submittedName>
</protein>
<keyword evidence="1 2" id="KW-0732">Signal</keyword>
<evidence type="ECO:0000256" key="1">
    <source>
        <dbReference type="ARBA" id="ARBA00022729"/>
    </source>
</evidence>
<feature type="domain" description="Secretion system C-terminal sorting" evidence="4">
    <location>
        <begin position="224"/>
        <end position="284"/>
    </location>
</feature>
<feature type="chain" id="PRO_5026115592" evidence="2">
    <location>
        <begin position="22"/>
        <end position="288"/>
    </location>
</feature>
<evidence type="ECO:0000313" key="5">
    <source>
        <dbReference type="EMBL" id="QIE60376.1"/>
    </source>
</evidence>
<proteinExistence type="predicted"/>
<dbReference type="InterPro" id="IPR026444">
    <property type="entry name" value="Secre_tail"/>
</dbReference>
<gene>
    <name evidence="5" type="ORF">G5B37_12625</name>
</gene>
<dbReference type="NCBIfam" id="TIGR04183">
    <property type="entry name" value="Por_Secre_tail"/>
    <property type="match status" value="1"/>
</dbReference>
<accession>A0A6G6GP70</accession>
<dbReference type="KEGG" id="mgel:G5B37_12625"/>
<dbReference type="Gene3D" id="2.60.120.200">
    <property type="match status" value="1"/>
</dbReference>
<organism evidence="5 6">
    <name type="scientific">Rasiella rasia</name>
    <dbReference type="NCBI Taxonomy" id="2744027"/>
    <lineage>
        <taxon>Bacteria</taxon>
        <taxon>Pseudomonadati</taxon>
        <taxon>Bacteroidota</taxon>
        <taxon>Flavobacteriia</taxon>
        <taxon>Flavobacteriales</taxon>
        <taxon>Flavobacteriaceae</taxon>
        <taxon>Rasiella</taxon>
    </lineage>
</organism>
<dbReference type="EMBL" id="CP049057">
    <property type="protein sequence ID" value="QIE60376.1"/>
    <property type="molecule type" value="Genomic_DNA"/>
</dbReference>
<dbReference type="RefSeq" id="WP_164680389.1">
    <property type="nucleotide sequence ID" value="NZ_CP049057.1"/>
</dbReference>